<name>W3XA36_PESFW</name>
<dbReference type="Proteomes" id="UP000030651">
    <property type="component" value="Unassembled WGS sequence"/>
</dbReference>
<keyword evidence="1" id="KW-0472">Membrane</keyword>
<dbReference type="Pfam" id="PF03009">
    <property type="entry name" value="GDPD"/>
    <property type="match status" value="1"/>
</dbReference>
<proteinExistence type="predicted"/>
<gene>
    <name evidence="3" type="ORF">PFICI_07249</name>
</gene>
<keyword evidence="1" id="KW-1133">Transmembrane helix</keyword>
<dbReference type="InParanoid" id="W3XA36"/>
<dbReference type="KEGG" id="pfy:PFICI_07249"/>
<dbReference type="AlphaFoldDB" id="W3XA36"/>
<evidence type="ECO:0000313" key="4">
    <source>
        <dbReference type="Proteomes" id="UP000030651"/>
    </source>
</evidence>
<dbReference type="Gene3D" id="3.20.20.190">
    <property type="entry name" value="Phosphatidylinositol (PI) phosphodiesterase"/>
    <property type="match status" value="1"/>
</dbReference>
<keyword evidence="1" id="KW-0812">Transmembrane</keyword>
<dbReference type="EMBL" id="KI912112">
    <property type="protein sequence ID" value="ETS82247.1"/>
    <property type="molecule type" value="Genomic_DNA"/>
</dbReference>
<accession>W3XA36</accession>
<evidence type="ECO:0000259" key="2">
    <source>
        <dbReference type="PROSITE" id="PS51704"/>
    </source>
</evidence>
<dbReference type="SUPFAM" id="SSF51695">
    <property type="entry name" value="PLC-like phosphodiesterases"/>
    <property type="match status" value="1"/>
</dbReference>
<dbReference type="GO" id="GO:0006629">
    <property type="term" value="P:lipid metabolic process"/>
    <property type="evidence" value="ECO:0007669"/>
    <property type="project" value="InterPro"/>
</dbReference>
<reference evidence="4" key="1">
    <citation type="journal article" date="2015" name="BMC Genomics">
        <title>Genomic and transcriptomic analysis of the endophytic fungus Pestalotiopsis fici reveals its lifestyle and high potential for synthesis of natural products.</title>
        <authorList>
            <person name="Wang X."/>
            <person name="Zhang X."/>
            <person name="Liu L."/>
            <person name="Xiang M."/>
            <person name="Wang W."/>
            <person name="Sun X."/>
            <person name="Che Y."/>
            <person name="Guo L."/>
            <person name="Liu G."/>
            <person name="Guo L."/>
            <person name="Wang C."/>
            <person name="Yin W.B."/>
            <person name="Stadler M."/>
            <person name="Zhang X."/>
            <person name="Liu X."/>
        </authorList>
    </citation>
    <scope>NUCLEOTIDE SEQUENCE [LARGE SCALE GENOMIC DNA]</scope>
    <source>
        <strain evidence="4">W106-1 / CGMCC3.15140</strain>
    </source>
</reference>
<organism evidence="3 4">
    <name type="scientific">Pestalotiopsis fici (strain W106-1 / CGMCC3.15140)</name>
    <dbReference type="NCBI Taxonomy" id="1229662"/>
    <lineage>
        <taxon>Eukaryota</taxon>
        <taxon>Fungi</taxon>
        <taxon>Dikarya</taxon>
        <taxon>Ascomycota</taxon>
        <taxon>Pezizomycotina</taxon>
        <taxon>Sordariomycetes</taxon>
        <taxon>Xylariomycetidae</taxon>
        <taxon>Amphisphaeriales</taxon>
        <taxon>Sporocadaceae</taxon>
        <taxon>Pestalotiopsis</taxon>
    </lineage>
</organism>
<dbReference type="OrthoDB" id="1058301at2759"/>
<dbReference type="InterPro" id="IPR030395">
    <property type="entry name" value="GP_PDE_dom"/>
</dbReference>
<feature type="domain" description="GP-PDE" evidence="2">
    <location>
        <begin position="66"/>
        <end position="306"/>
    </location>
</feature>
<evidence type="ECO:0000256" key="1">
    <source>
        <dbReference type="SAM" id="Phobius"/>
    </source>
</evidence>
<dbReference type="GO" id="GO:0008081">
    <property type="term" value="F:phosphoric diester hydrolase activity"/>
    <property type="evidence" value="ECO:0007669"/>
    <property type="project" value="InterPro"/>
</dbReference>
<dbReference type="InterPro" id="IPR017946">
    <property type="entry name" value="PLC-like_Pdiesterase_TIM-brl"/>
</dbReference>
<evidence type="ECO:0000313" key="3">
    <source>
        <dbReference type="EMBL" id="ETS82247.1"/>
    </source>
</evidence>
<sequence>MTVPNESTRLLNSNYKSMGSTTPAAPFASALTISSQIAAEQAADGTTTNGDGSAAATSEASSIRLPQAIAHRGYKAAFPENSLAAFRSAVEIGAHAIETDLHLSRDGVVVLSHDASLKRCFGIDKKVADCDWSYLSTLLTLREPKQSLPRLIDLLEYLAKPDAEHMWLLLDVKTHDDANQILAGIAKAIASVPSKRPWTDRIMVGCWDANYVRLSLKHLSGFPLAYIGADLGYASALLHAVPHMNFNLLQTVVAGPCGRRFLLKARRHGRAVFVWTVNTVGWMEWDIRHELDGVVTDDPKLYLEVCDRWKDQPNGQSSGPVERKKVEQRAKRYALWTPRMIFEMSLLTLLVVIFLIFLRLRYGMPKKRVEKSLSG</sequence>
<dbReference type="GeneID" id="19272262"/>
<feature type="transmembrane region" description="Helical" evidence="1">
    <location>
        <begin position="340"/>
        <end position="358"/>
    </location>
</feature>
<keyword evidence="4" id="KW-1185">Reference proteome</keyword>
<dbReference type="PROSITE" id="PS51704">
    <property type="entry name" value="GP_PDE"/>
    <property type="match status" value="1"/>
</dbReference>
<dbReference type="CDD" id="cd08570">
    <property type="entry name" value="GDPD_YPL206cp_fungi"/>
    <property type="match status" value="1"/>
</dbReference>
<dbReference type="FunCoup" id="W3XA36">
    <property type="interactions" value="110"/>
</dbReference>
<protein>
    <recommendedName>
        <fullName evidence="2">GP-PDE domain-containing protein</fullName>
    </recommendedName>
</protein>
<dbReference type="HOGENOM" id="CLU_030006_1_1_1"/>
<dbReference type="OMA" id="RALPECW"/>
<dbReference type="PANTHER" id="PTHR43805:SF1">
    <property type="entry name" value="GP-PDE DOMAIN-CONTAINING PROTEIN"/>
    <property type="match status" value="1"/>
</dbReference>
<dbReference type="eggNOG" id="KOG2258">
    <property type="taxonomic scope" value="Eukaryota"/>
</dbReference>
<dbReference type="STRING" id="1229662.W3XA36"/>
<dbReference type="RefSeq" id="XP_007834021.1">
    <property type="nucleotide sequence ID" value="XM_007835830.1"/>
</dbReference>
<dbReference type="PANTHER" id="PTHR43805">
    <property type="entry name" value="GLYCEROPHOSPHORYL DIESTER PHOSPHODIESTERASE"/>
    <property type="match status" value="1"/>
</dbReference>